<dbReference type="InterPro" id="IPR056798">
    <property type="entry name" value="ADH_Fe_C"/>
</dbReference>
<dbReference type="FunFam" id="3.40.50.1970:FF:000003">
    <property type="entry name" value="Alcohol dehydrogenase, iron-containing"/>
    <property type="match status" value="1"/>
</dbReference>
<name>X1GFY3_9ZZZZ</name>
<evidence type="ECO:0000313" key="6">
    <source>
        <dbReference type="EMBL" id="GAH40484.1"/>
    </source>
</evidence>
<keyword evidence="2" id="KW-0560">Oxidoreductase</keyword>
<feature type="non-terminal residue" evidence="6">
    <location>
        <position position="326"/>
    </location>
</feature>
<comment type="caution">
    <text evidence="6">The sequence shown here is derived from an EMBL/GenBank/DDBJ whole genome shotgun (WGS) entry which is preliminary data.</text>
</comment>
<dbReference type="InterPro" id="IPR018211">
    <property type="entry name" value="ADH_Fe_CS"/>
</dbReference>
<dbReference type="InterPro" id="IPR001670">
    <property type="entry name" value="ADH_Fe/GldA"/>
</dbReference>
<dbReference type="PROSITE" id="PS00913">
    <property type="entry name" value="ADH_IRON_1"/>
    <property type="match status" value="1"/>
</dbReference>
<keyword evidence="3" id="KW-0520">NAD</keyword>
<dbReference type="PANTHER" id="PTHR11496">
    <property type="entry name" value="ALCOHOL DEHYDROGENASE"/>
    <property type="match status" value="1"/>
</dbReference>
<dbReference type="Gene3D" id="3.40.50.1970">
    <property type="match status" value="1"/>
</dbReference>
<dbReference type="InterPro" id="IPR039697">
    <property type="entry name" value="Alcohol_dehydrogenase_Fe"/>
</dbReference>
<feature type="domain" description="Fe-containing alcohol dehydrogenase-like C-terminal" evidence="5">
    <location>
        <begin position="229"/>
        <end position="325"/>
    </location>
</feature>
<protein>
    <submittedName>
        <fullName evidence="6">Uncharacterized protein</fullName>
    </submittedName>
</protein>
<dbReference type="PANTHER" id="PTHR11496:SF102">
    <property type="entry name" value="ALCOHOL DEHYDROGENASE 4"/>
    <property type="match status" value="1"/>
</dbReference>
<feature type="domain" description="Alcohol dehydrogenase iron-type/glycerol dehydrogenase GldA" evidence="4">
    <location>
        <begin position="48"/>
        <end position="218"/>
    </location>
</feature>
<accession>X1GFY3</accession>
<sequence>AFIRTEPLPPTNSVFDVEDSELDSIWERMETYSQPEKIWEVRLPTIPSILFGAGVFQMLGERARGLNIKKALVVSGPTTKRLGRPDEIQGMLEMNGIASAVFSEVESDPPVENIEKAAQFYKEQGCDGIITVGGGSAMDAAKAIAVRASQPGILTEYENMVGGRAKIKPPVPPIICIPTTSGTGSETNQFAIITDKQRNVKFTIMSDLMIPKLAVIDPVLCKTMPPTVTAGTGADALAHCVEGYVGMAAAYHPYYEALALYGVKLIGGSLRAAYNNGEDIDARTDMCMAAAFGGIAFTKGLGLGHAIGHVVGTYYHIPHGKACALG</sequence>
<dbReference type="Pfam" id="PF25137">
    <property type="entry name" value="ADH_Fe_C"/>
    <property type="match status" value="1"/>
</dbReference>
<comment type="similarity">
    <text evidence="1">Belongs to the iron-containing alcohol dehydrogenase family.</text>
</comment>
<organism evidence="6">
    <name type="scientific">marine sediment metagenome</name>
    <dbReference type="NCBI Taxonomy" id="412755"/>
    <lineage>
        <taxon>unclassified sequences</taxon>
        <taxon>metagenomes</taxon>
        <taxon>ecological metagenomes</taxon>
    </lineage>
</organism>
<dbReference type="AlphaFoldDB" id="X1GFY3"/>
<dbReference type="SUPFAM" id="SSF56796">
    <property type="entry name" value="Dehydroquinate synthase-like"/>
    <property type="match status" value="1"/>
</dbReference>
<evidence type="ECO:0000256" key="2">
    <source>
        <dbReference type="ARBA" id="ARBA00023002"/>
    </source>
</evidence>
<evidence type="ECO:0000259" key="5">
    <source>
        <dbReference type="Pfam" id="PF25137"/>
    </source>
</evidence>
<evidence type="ECO:0000256" key="1">
    <source>
        <dbReference type="ARBA" id="ARBA00007358"/>
    </source>
</evidence>
<feature type="non-terminal residue" evidence="6">
    <location>
        <position position="1"/>
    </location>
</feature>
<evidence type="ECO:0000256" key="3">
    <source>
        <dbReference type="ARBA" id="ARBA00023027"/>
    </source>
</evidence>
<dbReference type="GO" id="GO:0004022">
    <property type="term" value="F:alcohol dehydrogenase (NAD+) activity"/>
    <property type="evidence" value="ECO:0007669"/>
    <property type="project" value="TreeGrafter"/>
</dbReference>
<proteinExistence type="inferred from homology"/>
<dbReference type="GO" id="GO:0046872">
    <property type="term" value="F:metal ion binding"/>
    <property type="evidence" value="ECO:0007669"/>
    <property type="project" value="InterPro"/>
</dbReference>
<reference evidence="6" key="1">
    <citation type="journal article" date="2014" name="Front. Microbiol.">
        <title>High frequency of phylogenetically diverse reductive dehalogenase-homologous genes in deep subseafloor sedimentary metagenomes.</title>
        <authorList>
            <person name="Kawai M."/>
            <person name="Futagami T."/>
            <person name="Toyoda A."/>
            <person name="Takaki Y."/>
            <person name="Nishi S."/>
            <person name="Hori S."/>
            <person name="Arai W."/>
            <person name="Tsubouchi T."/>
            <person name="Morono Y."/>
            <person name="Uchiyama I."/>
            <person name="Ito T."/>
            <person name="Fujiyama A."/>
            <person name="Inagaki F."/>
            <person name="Takami H."/>
        </authorList>
    </citation>
    <scope>NUCLEOTIDE SEQUENCE</scope>
    <source>
        <strain evidence="6">Expedition CK06-06</strain>
    </source>
</reference>
<dbReference type="Pfam" id="PF00465">
    <property type="entry name" value="Fe-ADH"/>
    <property type="match status" value="1"/>
</dbReference>
<evidence type="ECO:0000259" key="4">
    <source>
        <dbReference type="Pfam" id="PF00465"/>
    </source>
</evidence>
<gene>
    <name evidence="6" type="ORF">S03H2_18672</name>
</gene>
<dbReference type="EMBL" id="BARU01009701">
    <property type="protein sequence ID" value="GAH40484.1"/>
    <property type="molecule type" value="Genomic_DNA"/>
</dbReference>
<dbReference type="Gene3D" id="1.20.1090.10">
    <property type="entry name" value="Dehydroquinate synthase-like - alpha domain"/>
    <property type="match status" value="1"/>
</dbReference>